<proteinExistence type="predicted"/>
<accession>A0A542E7M2</accession>
<dbReference type="Pfam" id="PF07729">
    <property type="entry name" value="FCD"/>
    <property type="match status" value="1"/>
</dbReference>
<reference evidence="5 6" key="1">
    <citation type="submission" date="2019-06" db="EMBL/GenBank/DDBJ databases">
        <title>Sequencing the genomes of 1000 actinobacteria strains.</title>
        <authorList>
            <person name="Klenk H.-P."/>
        </authorList>
    </citation>
    <scope>NUCLEOTIDE SEQUENCE [LARGE SCALE GENOMIC DNA]</scope>
    <source>
        <strain evidence="5 6">DSM 17305</strain>
    </source>
</reference>
<evidence type="ECO:0000259" key="4">
    <source>
        <dbReference type="PROSITE" id="PS50949"/>
    </source>
</evidence>
<dbReference type="InterPro" id="IPR000524">
    <property type="entry name" value="Tscrpt_reg_HTH_GntR"/>
</dbReference>
<evidence type="ECO:0000313" key="6">
    <source>
        <dbReference type="Proteomes" id="UP000316298"/>
    </source>
</evidence>
<feature type="domain" description="HTH gntR-type" evidence="4">
    <location>
        <begin position="18"/>
        <end position="85"/>
    </location>
</feature>
<gene>
    <name evidence="5" type="ORF">FB475_4265</name>
</gene>
<dbReference type="InterPro" id="IPR011711">
    <property type="entry name" value="GntR_C"/>
</dbReference>
<dbReference type="SUPFAM" id="SSF48008">
    <property type="entry name" value="GntR ligand-binding domain-like"/>
    <property type="match status" value="1"/>
</dbReference>
<dbReference type="PROSITE" id="PS50949">
    <property type="entry name" value="HTH_GNTR"/>
    <property type="match status" value="1"/>
</dbReference>
<name>A0A542E7M2_9ACTN</name>
<keyword evidence="1" id="KW-0805">Transcription regulation</keyword>
<dbReference type="Gene3D" id="1.10.10.10">
    <property type="entry name" value="Winged helix-like DNA-binding domain superfamily/Winged helix DNA-binding domain"/>
    <property type="match status" value="1"/>
</dbReference>
<protein>
    <submittedName>
        <fullName evidence="5">GntR family transcriptional regulator</fullName>
    </submittedName>
</protein>
<dbReference type="GO" id="GO:0003700">
    <property type="term" value="F:DNA-binding transcription factor activity"/>
    <property type="evidence" value="ECO:0007669"/>
    <property type="project" value="InterPro"/>
</dbReference>
<evidence type="ECO:0000313" key="5">
    <source>
        <dbReference type="EMBL" id="TQJ11352.1"/>
    </source>
</evidence>
<dbReference type="AlphaFoldDB" id="A0A542E7M2"/>
<sequence>MRRPSEFTSRLVRTAAAAGEMPAVESDLRHAILTGDQPPGTPVPIDEVAAFFGVSAIPVREALKTLFGEGLVEHRPHVGYRVAELTFLEFRELYDVRQALESAALRAAAVAATAADHERIRAAHVALAGTGPAMGDREYAAATRRFHFALIEPSGMHRLIRMYETAWNITEPARPMARVPVHERAGFYTDHEQLVAAYLAADTEALVAASELHYAHLKAAIAEFADDPECFADPA</sequence>
<dbReference type="EMBL" id="VFMM01000002">
    <property type="protein sequence ID" value="TQJ11352.1"/>
    <property type="molecule type" value="Genomic_DNA"/>
</dbReference>
<dbReference type="Pfam" id="PF00392">
    <property type="entry name" value="GntR"/>
    <property type="match status" value="1"/>
</dbReference>
<dbReference type="SMART" id="SM00895">
    <property type="entry name" value="FCD"/>
    <property type="match status" value="1"/>
</dbReference>
<evidence type="ECO:0000256" key="2">
    <source>
        <dbReference type="ARBA" id="ARBA00023125"/>
    </source>
</evidence>
<keyword evidence="6" id="KW-1185">Reference proteome</keyword>
<evidence type="ECO:0000256" key="3">
    <source>
        <dbReference type="ARBA" id="ARBA00023163"/>
    </source>
</evidence>
<dbReference type="InterPro" id="IPR008920">
    <property type="entry name" value="TF_FadR/GntR_C"/>
</dbReference>
<dbReference type="SUPFAM" id="SSF46785">
    <property type="entry name" value="Winged helix' DNA-binding domain"/>
    <property type="match status" value="1"/>
</dbReference>
<dbReference type="Gene3D" id="1.20.120.530">
    <property type="entry name" value="GntR ligand-binding domain-like"/>
    <property type="match status" value="1"/>
</dbReference>
<keyword evidence="3" id="KW-0804">Transcription</keyword>
<evidence type="ECO:0000256" key="1">
    <source>
        <dbReference type="ARBA" id="ARBA00023015"/>
    </source>
</evidence>
<dbReference type="OrthoDB" id="5182935at2"/>
<dbReference type="PANTHER" id="PTHR43537">
    <property type="entry name" value="TRANSCRIPTIONAL REGULATOR, GNTR FAMILY"/>
    <property type="match status" value="1"/>
</dbReference>
<dbReference type="PANTHER" id="PTHR43537:SF24">
    <property type="entry name" value="GLUCONATE OPERON TRANSCRIPTIONAL REPRESSOR"/>
    <property type="match status" value="1"/>
</dbReference>
<dbReference type="InterPro" id="IPR036390">
    <property type="entry name" value="WH_DNA-bd_sf"/>
</dbReference>
<dbReference type="SMART" id="SM00345">
    <property type="entry name" value="HTH_GNTR"/>
    <property type="match status" value="1"/>
</dbReference>
<organism evidence="5 6">
    <name type="scientific">Kribbella jejuensis</name>
    <dbReference type="NCBI Taxonomy" id="236068"/>
    <lineage>
        <taxon>Bacteria</taxon>
        <taxon>Bacillati</taxon>
        <taxon>Actinomycetota</taxon>
        <taxon>Actinomycetes</taxon>
        <taxon>Propionibacteriales</taxon>
        <taxon>Kribbellaceae</taxon>
        <taxon>Kribbella</taxon>
    </lineage>
</organism>
<keyword evidence="2" id="KW-0238">DNA-binding</keyword>
<dbReference type="InterPro" id="IPR036388">
    <property type="entry name" value="WH-like_DNA-bd_sf"/>
</dbReference>
<dbReference type="GO" id="GO:0003677">
    <property type="term" value="F:DNA binding"/>
    <property type="evidence" value="ECO:0007669"/>
    <property type="project" value="UniProtKB-KW"/>
</dbReference>
<comment type="caution">
    <text evidence="5">The sequence shown here is derived from an EMBL/GenBank/DDBJ whole genome shotgun (WGS) entry which is preliminary data.</text>
</comment>
<dbReference type="CDD" id="cd07377">
    <property type="entry name" value="WHTH_GntR"/>
    <property type="match status" value="1"/>
</dbReference>
<dbReference type="Proteomes" id="UP000316298">
    <property type="component" value="Unassembled WGS sequence"/>
</dbReference>
<dbReference type="RefSeq" id="WP_141858309.1">
    <property type="nucleotide sequence ID" value="NZ_BAAAKA010000025.1"/>
</dbReference>